<evidence type="ECO:0000259" key="1">
    <source>
        <dbReference type="Pfam" id="PF18140"/>
    </source>
</evidence>
<keyword evidence="3" id="KW-1185">Reference proteome</keyword>
<evidence type="ECO:0000313" key="2">
    <source>
        <dbReference type="EMBL" id="KAJ7419973.1"/>
    </source>
</evidence>
<dbReference type="PANTHER" id="PTHR33395:SF22">
    <property type="entry name" value="REVERSE TRANSCRIPTASE DOMAIN-CONTAINING PROTEIN"/>
    <property type="match status" value="1"/>
</dbReference>
<dbReference type="Pfam" id="PF18140">
    <property type="entry name" value="PCC_BT"/>
    <property type="match status" value="1"/>
</dbReference>
<dbReference type="PANTHER" id="PTHR33395">
    <property type="entry name" value="TRANSCRIPTASE, PUTATIVE-RELATED-RELATED"/>
    <property type="match status" value="1"/>
</dbReference>
<evidence type="ECO:0000313" key="3">
    <source>
        <dbReference type="Proteomes" id="UP001145742"/>
    </source>
</evidence>
<organism evidence="2 3">
    <name type="scientific">Willisornis vidua</name>
    <name type="common">Xingu scale-backed antbird</name>
    <dbReference type="NCBI Taxonomy" id="1566151"/>
    <lineage>
        <taxon>Eukaryota</taxon>
        <taxon>Metazoa</taxon>
        <taxon>Chordata</taxon>
        <taxon>Craniata</taxon>
        <taxon>Vertebrata</taxon>
        <taxon>Euteleostomi</taxon>
        <taxon>Archelosauria</taxon>
        <taxon>Archosauria</taxon>
        <taxon>Dinosauria</taxon>
        <taxon>Saurischia</taxon>
        <taxon>Theropoda</taxon>
        <taxon>Coelurosauria</taxon>
        <taxon>Aves</taxon>
        <taxon>Neognathae</taxon>
        <taxon>Neoaves</taxon>
        <taxon>Telluraves</taxon>
        <taxon>Australaves</taxon>
        <taxon>Passeriformes</taxon>
        <taxon>Thamnophilidae</taxon>
        <taxon>Willisornis</taxon>
    </lineage>
</organism>
<sequence>MGNFNLPEINWEHHTTGKTQARRFLKNLDDRFMEEELRELTRKDALRDLLLLNRVDLVSEVEIGGSLGHSDHKAIGFKISVDERKRTSKTSTLDMRRADFGLLRELLSKSYDDYTCGGFATVVIPGYPLFASVHLGYGLFAALVIKDCPFCECASYFENLKDMMEPHTMSKCAFEVKAQQFRSSGLVHSRKLCTHLAHKDFPKVARDCKRTVLADAGMLRVGQVHWCVPAALQCSGSANQLQAWLNSSQVEVDGMKLNVTSEWNLASPLLSVTIDGTQRTIQPVPVMANLGKSGTDFLATIRIKNM</sequence>
<feature type="domain" description="Propionyl-coenzyme A carboxylase BT" evidence="1">
    <location>
        <begin position="248"/>
        <end position="302"/>
    </location>
</feature>
<dbReference type="Gene3D" id="3.30.700.30">
    <property type="match status" value="1"/>
</dbReference>
<dbReference type="InterPro" id="IPR041265">
    <property type="entry name" value="PCC_BT"/>
</dbReference>
<gene>
    <name evidence="2" type="ORF">WISP_50863</name>
</gene>
<accession>A0ABQ9DDU8</accession>
<proteinExistence type="predicted"/>
<protein>
    <recommendedName>
        <fullName evidence="1">Propionyl-coenzyme A carboxylase BT domain-containing protein</fullName>
    </recommendedName>
</protein>
<dbReference type="Proteomes" id="UP001145742">
    <property type="component" value="Unassembled WGS sequence"/>
</dbReference>
<comment type="caution">
    <text evidence="2">The sequence shown here is derived from an EMBL/GenBank/DDBJ whole genome shotgun (WGS) entry which is preliminary data.</text>
</comment>
<dbReference type="EMBL" id="WHWB01033426">
    <property type="protein sequence ID" value="KAJ7419973.1"/>
    <property type="molecule type" value="Genomic_DNA"/>
</dbReference>
<reference evidence="2" key="1">
    <citation type="submission" date="2019-10" db="EMBL/GenBank/DDBJ databases">
        <authorList>
            <person name="Soares A.E.R."/>
            <person name="Aleixo A."/>
            <person name="Schneider P."/>
            <person name="Miyaki C.Y."/>
            <person name="Schneider M.P."/>
            <person name="Mello C."/>
            <person name="Vasconcelos A.T.R."/>
        </authorList>
    </citation>
    <scope>NUCLEOTIDE SEQUENCE</scope>
    <source>
        <tissue evidence="2">Muscle</tissue>
    </source>
</reference>
<name>A0ABQ9DDU8_9PASS</name>